<sequence length="325" mass="37402">MITFLTVCTIRQLPQALALGESLKRHHATEEFLIGLCDDERQLPAGFQAPFPILFLTELSIPNQEVLSQQYTPAEFVAACKPLFIQYVYQQRGQSDRVIYLDPSIYLYQPLHELTNRYADATLLLTPHLLKPLVDRAFPDEKYFQNIGLYSSGFLGLRRTPETARFLDWWSQRVPERAFAQPCDGMYTDQIWLMLTPGLFEGVTIVKNPGWHLGIWNLHERTLPEAAGPVFLNYKGLADQEGDFQAQTRVRLSTYPVIKNLLRDYQNRVHSFNRAGLSTSLDAIAPAYGRQPFKPPLRGWRKKSVETVRQTIEFIETVDIPRKMN</sequence>
<proteinExistence type="predicted"/>
<dbReference type="SUPFAM" id="SSF53448">
    <property type="entry name" value="Nucleotide-diphospho-sugar transferases"/>
    <property type="match status" value="1"/>
</dbReference>
<organism evidence="1 2">
    <name type="scientific">Larkinella bovis</name>
    <dbReference type="NCBI Taxonomy" id="683041"/>
    <lineage>
        <taxon>Bacteria</taxon>
        <taxon>Pseudomonadati</taxon>
        <taxon>Bacteroidota</taxon>
        <taxon>Cytophagia</taxon>
        <taxon>Cytophagales</taxon>
        <taxon>Spirosomataceae</taxon>
        <taxon>Larkinella</taxon>
    </lineage>
</organism>
<gene>
    <name evidence="1" type="ORF">ACFPMF_06455</name>
</gene>
<evidence type="ECO:0000313" key="1">
    <source>
        <dbReference type="EMBL" id="MFC5408940.1"/>
    </source>
</evidence>
<accession>A0ABW0I5Y3</accession>
<keyword evidence="2" id="KW-1185">Reference proteome</keyword>
<dbReference type="RefSeq" id="WP_379842309.1">
    <property type="nucleotide sequence ID" value="NZ_JBHSMA010000001.1"/>
</dbReference>
<dbReference type="InterPro" id="IPR029044">
    <property type="entry name" value="Nucleotide-diphossugar_trans"/>
</dbReference>
<dbReference type="Proteomes" id="UP001596106">
    <property type="component" value="Unassembled WGS sequence"/>
</dbReference>
<protein>
    <recommendedName>
        <fullName evidence="3">Glycosyl transferase</fullName>
    </recommendedName>
</protein>
<comment type="caution">
    <text evidence="1">The sequence shown here is derived from an EMBL/GenBank/DDBJ whole genome shotgun (WGS) entry which is preliminary data.</text>
</comment>
<reference evidence="2" key="1">
    <citation type="journal article" date="2019" name="Int. J. Syst. Evol. Microbiol.">
        <title>The Global Catalogue of Microorganisms (GCM) 10K type strain sequencing project: providing services to taxonomists for standard genome sequencing and annotation.</title>
        <authorList>
            <consortium name="The Broad Institute Genomics Platform"/>
            <consortium name="The Broad Institute Genome Sequencing Center for Infectious Disease"/>
            <person name="Wu L."/>
            <person name="Ma J."/>
        </authorList>
    </citation>
    <scope>NUCLEOTIDE SEQUENCE [LARGE SCALE GENOMIC DNA]</scope>
    <source>
        <strain evidence="2">CCUG 55250</strain>
    </source>
</reference>
<evidence type="ECO:0000313" key="2">
    <source>
        <dbReference type="Proteomes" id="UP001596106"/>
    </source>
</evidence>
<evidence type="ECO:0008006" key="3">
    <source>
        <dbReference type="Google" id="ProtNLM"/>
    </source>
</evidence>
<dbReference type="EMBL" id="JBHSMA010000001">
    <property type="protein sequence ID" value="MFC5408940.1"/>
    <property type="molecule type" value="Genomic_DNA"/>
</dbReference>
<name>A0ABW0I5Y3_9BACT</name>